<reference evidence="3 4" key="1">
    <citation type="submission" date="2016-11" db="EMBL/GenBank/DDBJ databases">
        <authorList>
            <person name="Jaros S."/>
            <person name="Januszkiewicz K."/>
            <person name="Wedrychowicz H."/>
        </authorList>
    </citation>
    <scope>NUCLEOTIDE SEQUENCE [LARGE SCALE GENOMIC DNA]</scope>
    <source>
        <strain evidence="3 4">GAS242</strain>
    </source>
</reference>
<organism evidence="3 4">
    <name type="scientific">Bradyrhizobium erythrophlei</name>
    <dbReference type="NCBI Taxonomy" id="1437360"/>
    <lineage>
        <taxon>Bacteria</taxon>
        <taxon>Pseudomonadati</taxon>
        <taxon>Pseudomonadota</taxon>
        <taxon>Alphaproteobacteria</taxon>
        <taxon>Hyphomicrobiales</taxon>
        <taxon>Nitrobacteraceae</taxon>
        <taxon>Bradyrhizobium</taxon>
    </lineage>
</organism>
<feature type="transmembrane region" description="Helical" evidence="1">
    <location>
        <begin position="30"/>
        <end position="50"/>
    </location>
</feature>
<evidence type="ECO:0008006" key="5">
    <source>
        <dbReference type="Google" id="ProtNLM"/>
    </source>
</evidence>
<feature type="signal peptide" evidence="2">
    <location>
        <begin position="1"/>
        <end position="20"/>
    </location>
</feature>
<gene>
    <name evidence="3" type="ORF">SAMN05444169_0503</name>
</gene>
<keyword evidence="1" id="KW-0472">Membrane</keyword>
<evidence type="ECO:0000256" key="2">
    <source>
        <dbReference type="SAM" id="SignalP"/>
    </source>
</evidence>
<keyword evidence="1" id="KW-0812">Transmembrane</keyword>
<proteinExistence type="predicted"/>
<keyword evidence="2" id="KW-0732">Signal</keyword>
<name>A0A1M5H0E6_9BRAD</name>
<accession>A0A1M5H0E6</accession>
<dbReference type="AlphaFoldDB" id="A0A1M5H0E6"/>
<evidence type="ECO:0000256" key="1">
    <source>
        <dbReference type="SAM" id="Phobius"/>
    </source>
</evidence>
<keyword evidence="1" id="KW-1133">Transmembrane helix</keyword>
<dbReference type="Proteomes" id="UP000190675">
    <property type="component" value="Chromosome I"/>
</dbReference>
<protein>
    <recommendedName>
        <fullName evidence="5">PXPV repeat-containing protein</fullName>
    </recommendedName>
</protein>
<evidence type="ECO:0000313" key="3">
    <source>
        <dbReference type="EMBL" id="SHG09499.1"/>
    </source>
</evidence>
<evidence type="ECO:0000313" key="4">
    <source>
        <dbReference type="Proteomes" id="UP000190675"/>
    </source>
</evidence>
<dbReference type="EMBL" id="LT670818">
    <property type="protein sequence ID" value="SHG09499.1"/>
    <property type="molecule type" value="Genomic_DNA"/>
</dbReference>
<sequence length="100" mass="10539">MALAAMATLAVSAVASPANAQRGFGAGLAAGVIGGAIVGGALAGPGYGYYYGPGYYPGPRYGYYAPGYEAGDYYYGGCVWQRQRFWDGYGWRIRRVRVCG</sequence>
<feature type="chain" id="PRO_5013087265" description="PXPV repeat-containing protein" evidence="2">
    <location>
        <begin position="21"/>
        <end position="100"/>
    </location>
</feature>